<sequence length="105" mass="12187">MGGYTVLEENNYKIKRITVKPGKRISLQRHYHRSEHWIVVNGTARIVVDGKEILLRKRESTFVPAGSLHRIENPGKIPLEIIEVQIGDYLEEDDIERFEDDFGRG</sequence>
<evidence type="ECO:0000313" key="3">
    <source>
        <dbReference type="Proteomes" id="UP000054307"/>
    </source>
</evidence>
<accession>A0A124F7U0</accession>
<keyword evidence="2" id="KW-0413">Isomerase</keyword>
<feature type="domain" description="Mannose-6-phosphate isomerase type II C-terminal" evidence="1">
    <location>
        <begin position="2"/>
        <end position="100"/>
    </location>
</feature>
<comment type="caution">
    <text evidence="2">The sequence shown here is derived from an EMBL/GenBank/DDBJ whole genome shotgun (WGS) entry which is preliminary data.</text>
</comment>
<dbReference type="GO" id="GO:0004475">
    <property type="term" value="F:mannose-1-phosphate guanylyltransferase (GTP) activity"/>
    <property type="evidence" value="ECO:0007669"/>
    <property type="project" value="TreeGrafter"/>
</dbReference>
<dbReference type="CDD" id="cd02213">
    <property type="entry name" value="cupin_PMI_typeII_C"/>
    <property type="match status" value="1"/>
</dbReference>
<dbReference type="PANTHER" id="PTHR46390:SF1">
    <property type="entry name" value="MANNOSE-1-PHOSPHATE GUANYLYLTRANSFERASE"/>
    <property type="match status" value="1"/>
</dbReference>
<dbReference type="InterPro" id="IPR011051">
    <property type="entry name" value="RmlC_Cupin_sf"/>
</dbReference>
<dbReference type="EMBL" id="LGEQ01000065">
    <property type="protein sequence ID" value="KUJ92595.1"/>
    <property type="molecule type" value="Genomic_DNA"/>
</dbReference>
<keyword evidence="2" id="KW-0808">Transferase</keyword>
<dbReference type="Pfam" id="PF01050">
    <property type="entry name" value="MannoseP_isomer"/>
    <property type="match status" value="1"/>
</dbReference>
<dbReference type="InterPro" id="IPR051161">
    <property type="entry name" value="Mannose-6P_isomerase_type2"/>
</dbReference>
<dbReference type="GO" id="GO:0009298">
    <property type="term" value="P:GDP-mannose biosynthetic process"/>
    <property type="evidence" value="ECO:0007669"/>
    <property type="project" value="TreeGrafter"/>
</dbReference>
<dbReference type="GO" id="GO:0005976">
    <property type="term" value="P:polysaccharide metabolic process"/>
    <property type="evidence" value="ECO:0007669"/>
    <property type="project" value="InterPro"/>
</dbReference>
<dbReference type="FunFam" id="2.60.120.10:FF:000032">
    <property type="entry name" value="Mannose-1-phosphate guanylyltransferase/mannose-6-phosphate isomerase"/>
    <property type="match status" value="1"/>
</dbReference>
<dbReference type="PATRIC" id="fig|2234.6.peg.1387"/>
<proteinExistence type="predicted"/>
<protein>
    <submittedName>
        <fullName evidence="2">Mannose-6-phosphate isomerase/mannose-1-phosphate guanylyl transferase (ManC)</fullName>
    </submittedName>
</protein>
<dbReference type="Proteomes" id="UP000054307">
    <property type="component" value="Unassembled WGS sequence"/>
</dbReference>
<gene>
    <name evidence="2" type="ORF">XD40_2215</name>
</gene>
<reference evidence="3" key="1">
    <citation type="journal article" date="2015" name="MBio">
        <title>Genome-Resolved Metagenomic Analysis Reveals Roles for Candidate Phyla and Other Microbial Community Members in Biogeochemical Transformations in Oil Reservoirs.</title>
        <authorList>
            <person name="Hu P."/>
            <person name="Tom L."/>
            <person name="Singh A."/>
            <person name="Thomas B.C."/>
            <person name="Baker B.J."/>
            <person name="Piceno Y.M."/>
            <person name="Andersen G.L."/>
            <person name="Banfield J.F."/>
        </authorList>
    </citation>
    <scope>NUCLEOTIDE SEQUENCE [LARGE SCALE GENOMIC DNA]</scope>
</reference>
<name>A0A124F7U0_ARCFL</name>
<organism evidence="2 3">
    <name type="scientific">Archaeoglobus fulgidus</name>
    <dbReference type="NCBI Taxonomy" id="2234"/>
    <lineage>
        <taxon>Archaea</taxon>
        <taxon>Methanobacteriati</taxon>
        <taxon>Methanobacteriota</taxon>
        <taxon>Archaeoglobi</taxon>
        <taxon>Archaeoglobales</taxon>
        <taxon>Archaeoglobaceae</taxon>
        <taxon>Archaeoglobus</taxon>
    </lineage>
</organism>
<evidence type="ECO:0000259" key="1">
    <source>
        <dbReference type="Pfam" id="PF01050"/>
    </source>
</evidence>
<dbReference type="InterPro" id="IPR001538">
    <property type="entry name" value="Man6P_isomerase-2_C"/>
</dbReference>
<evidence type="ECO:0000313" key="2">
    <source>
        <dbReference type="EMBL" id="KUJ92595.1"/>
    </source>
</evidence>
<dbReference type="Gene3D" id="2.60.120.10">
    <property type="entry name" value="Jelly Rolls"/>
    <property type="match status" value="1"/>
</dbReference>
<dbReference type="PANTHER" id="PTHR46390">
    <property type="entry name" value="MANNOSE-1-PHOSPHATE GUANYLYLTRANSFERASE"/>
    <property type="match status" value="1"/>
</dbReference>
<dbReference type="SUPFAM" id="SSF51182">
    <property type="entry name" value="RmlC-like cupins"/>
    <property type="match status" value="1"/>
</dbReference>
<dbReference type="AlphaFoldDB" id="A0A124F7U0"/>
<dbReference type="GO" id="GO:0016853">
    <property type="term" value="F:isomerase activity"/>
    <property type="evidence" value="ECO:0007669"/>
    <property type="project" value="UniProtKB-KW"/>
</dbReference>
<dbReference type="InterPro" id="IPR014710">
    <property type="entry name" value="RmlC-like_jellyroll"/>
</dbReference>